<evidence type="ECO:0000259" key="1">
    <source>
        <dbReference type="Pfam" id="PF02525"/>
    </source>
</evidence>
<name>A0A2T5RIW6_9FIRM</name>
<evidence type="ECO:0000313" key="2">
    <source>
        <dbReference type="EMBL" id="PTV98364.1"/>
    </source>
</evidence>
<protein>
    <submittedName>
        <fullName evidence="2">Flavodoxin-like protein</fullName>
    </submittedName>
</protein>
<dbReference type="Gene3D" id="3.40.50.360">
    <property type="match status" value="1"/>
</dbReference>
<feature type="domain" description="Flavodoxin-like fold" evidence="1">
    <location>
        <begin position="5"/>
        <end position="121"/>
    </location>
</feature>
<organism evidence="2 3">
    <name type="scientific">Halanaerobium saccharolyticum</name>
    <dbReference type="NCBI Taxonomy" id="43595"/>
    <lineage>
        <taxon>Bacteria</taxon>
        <taxon>Bacillati</taxon>
        <taxon>Bacillota</taxon>
        <taxon>Clostridia</taxon>
        <taxon>Halanaerobiales</taxon>
        <taxon>Halanaerobiaceae</taxon>
        <taxon>Halanaerobium</taxon>
    </lineage>
</organism>
<dbReference type="InterPro" id="IPR003680">
    <property type="entry name" value="Flavodoxin_fold"/>
</dbReference>
<dbReference type="EMBL" id="QAXS01000017">
    <property type="protein sequence ID" value="PTV98364.1"/>
    <property type="molecule type" value="Genomic_DNA"/>
</dbReference>
<accession>A0A2T5RIW6</accession>
<dbReference type="SUPFAM" id="SSF52218">
    <property type="entry name" value="Flavoproteins"/>
    <property type="match status" value="1"/>
</dbReference>
<gene>
    <name evidence="2" type="ORF">C8C76_11721</name>
</gene>
<sequence length="236" mass="26173">MTIKRAVLLIGSPKGNNSSSASLGSYLLSKLEKYDIETEALHLHSEIRTDAKQTLFLEKVEEADLIILAAPLYVDTLPAKVIKALSLIADQRKKLYVDDIKSAKNQSFAVIVNCGFPEAEQNKTALKVYQEFAREAKLKYLGGIAVGMGGAVSGKAFSEMGGMAKDLIEGLDQAADDIVRNHYLSNTVIEKTSKPLISQKWLYTLVGNLNWRFQAFKNGVYRKINDQPYKGERLND</sequence>
<proteinExistence type="predicted"/>
<dbReference type="Proteomes" id="UP000244089">
    <property type="component" value="Unassembled WGS sequence"/>
</dbReference>
<dbReference type="OrthoDB" id="1026745at2"/>
<dbReference type="Pfam" id="PF02525">
    <property type="entry name" value="Flavodoxin_2"/>
    <property type="match status" value="1"/>
</dbReference>
<evidence type="ECO:0000313" key="3">
    <source>
        <dbReference type="Proteomes" id="UP000244089"/>
    </source>
</evidence>
<dbReference type="AlphaFoldDB" id="A0A2T5RIW6"/>
<dbReference type="RefSeq" id="WP_108140481.1">
    <property type="nucleotide sequence ID" value="NZ_QAXS01000017.1"/>
</dbReference>
<comment type="caution">
    <text evidence="2">The sequence shown here is derived from an EMBL/GenBank/DDBJ whole genome shotgun (WGS) entry which is preliminary data.</text>
</comment>
<reference evidence="2 3" key="1">
    <citation type="submission" date="2018-04" db="EMBL/GenBank/DDBJ databases">
        <title>Subsurface microbial communities from deep shales in Ohio and West Virginia, USA.</title>
        <authorList>
            <person name="Wrighton K."/>
        </authorList>
    </citation>
    <scope>NUCLEOTIDE SEQUENCE [LARGE SCALE GENOMIC DNA]</scope>
    <source>
        <strain evidence="2 3">WC1</strain>
    </source>
</reference>
<dbReference type="InterPro" id="IPR029039">
    <property type="entry name" value="Flavoprotein-like_sf"/>
</dbReference>